<gene>
    <name evidence="2" type="ORF">SDC9_156835</name>
</gene>
<feature type="region of interest" description="Disordered" evidence="1">
    <location>
        <begin position="17"/>
        <end position="77"/>
    </location>
</feature>
<dbReference type="EMBL" id="VSSQ01055659">
    <property type="protein sequence ID" value="MPN09544.1"/>
    <property type="molecule type" value="Genomic_DNA"/>
</dbReference>
<evidence type="ECO:0000313" key="2">
    <source>
        <dbReference type="EMBL" id="MPN09544.1"/>
    </source>
</evidence>
<name>A0A645FAG2_9ZZZZ</name>
<proteinExistence type="predicted"/>
<dbReference type="AlphaFoldDB" id="A0A645FAG2"/>
<organism evidence="2">
    <name type="scientific">bioreactor metagenome</name>
    <dbReference type="NCBI Taxonomy" id="1076179"/>
    <lineage>
        <taxon>unclassified sequences</taxon>
        <taxon>metagenomes</taxon>
        <taxon>ecological metagenomes</taxon>
    </lineage>
</organism>
<feature type="compositionally biased region" description="Polar residues" evidence="1">
    <location>
        <begin position="39"/>
        <end position="50"/>
    </location>
</feature>
<comment type="caution">
    <text evidence="2">The sequence shown here is derived from an EMBL/GenBank/DDBJ whole genome shotgun (WGS) entry which is preliminary data.</text>
</comment>
<protein>
    <submittedName>
        <fullName evidence="2">Uncharacterized protein</fullName>
    </submittedName>
</protein>
<accession>A0A645FAG2</accession>
<sequence>MHASEVDKSIFVMLHEHKAKKYRKPNQQQRTTDKPFPQSEVTYAHQFQSRDSQKYQNKKRRNPKTVVYKVAGQLRSP</sequence>
<reference evidence="2" key="1">
    <citation type="submission" date="2019-08" db="EMBL/GenBank/DDBJ databases">
        <authorList>
            <person name="Kucharzyk K."/>
            <person name="Murdoch R.W."/>
            <person name="Higgins S."/>
            <person name="Loffler F."/>
        </authorList>
    </citation>
    <scope>NUCLEOTIDE SEQUENCE</scope>
</reference>
<evidence type="ECO:0000256" key="1">
    <source>
        <dbReference type="SAM" id="MobiDB-lite"/>
    </source>
</evidence>